<gene>
    <name evidence="8" type="ORF">C900_03352</name>
</gene>
<dbReference type="OrthoDB" id="9785240at2"/>
<dbReference type="Pfam" id="PF00270">
    <property type="entry name" value="DEAD"/>
    <property type="match status" value="1"/>
</dbReference>
<sequence>MLTHPDLKRFLTPLNITDLNNMQKESLERYDSGQDMLLLAPTGTGKTLAFFLPLIGQLDLEQNEVQALVLVPSRELALQLEHVFKTMNTGFKVNCCYGGHSMKTEMNNLMHPPAVLIGTPGRIADHLKRKSFSATGVRILVLDEFDKSLEFGFEDDMTFIVRQLPALNSRILTSATNMTRIPPFVGTSNLQVLNYTMDHSSALLELVTVSTTSAEKLETLFALICHIGTEPMLVFCNHREAVDRISELLFERGIVHEVFHGGMEQEERERALLKFRNGSHHVLITTDLASRGLDIPGISHIIHYQLPQKEDAFIHRNGRTARMNASGTAYLIITENDDQPDYIQGKTIDIQVPQDAHLPAQPEWETLYISGGKKDKINKVDIVGLFLKKGKLDKEELGLIEVKDNFSYAAVKRTRVNELLKKVNNQKLKKKKVRVQIAL</sequence>
<keyword evidence="9" id="KW-1185">Reference proteome</keyword>
<dbReference type="InterPro" id="IPR005580">
    <property type="entry name" value="DbpA/CsdA_RNA-bd_dom"/>
</dbReference>
<feature type="domain" description="Helicase ATP-binding" evidence="6">
    <location>
        <begin position="27"/>
        <end position="176"/>
    </location>
</feature>
<dbReference type="InterPro" id="IPR044742">
    <property type="entry name" value="DEAD/DEAH_RhlB"/>
</dbReference>
<keyword evidence="3 8" id="KW-0347">Helicase</keyword>
<dbReference type="AlphaFoldDB" id="L8JTD4"/>
<evidence type="ECO:0000256" key="4">
    <source>
        <dbReference type="ARBA" id="ARBA00022840"/>
    </source>
</evidence>
<dbReference type="SMART" id="SM00487">
    <property type="entry name" value="DEXDc"/>
    <property type="match status" value="1"/>
</dbReference>
<dbReference type="InterPro" id="IPR050079">
    <property type="entry name" value="DEAD_box_RNA_helicase"/>
</dbReference>
<dbReference type="CDD" id="cd18787">
    <property type="entry name" value="SF2_C_DEAD"/>
    <property type="match status" value="1"/>
</dbReference>
<keyword evidence="4" id="KW-0067">ATP-binding</keyword>
<comment type="caution">
    <text evidence="8">The sequence shown here is derived from an EMBL/GenBank/DDBJ whole genome shotgun (WGS) entry which is preliminary data.</text>
</comment>
<dbReference type="GO" id="GO:0003724">
    <property type="term" value="F:RNA helicase activity"/>
    <property type="evidence" value="ECO:0007669"/>
    <property type="project" value="TreeGrafter"/>
</dbReference>
<dbReference type="PANTHER" id="PTHR47959">
    <property type="entry name" value="ATP-DEPENDENT RNA HELICASE RHLE-RELATED"/>
    <property type="match status" value="1"/>
</dbReference>
<dbReference type="Pfam" id="PF00271">
    <property type="entry name" value="Helicase_C"/>
    <property type="match status" value="1"/>
</dbReference>
<proteinExistence type="inferred from homology"/>
<evidence type="ECO:0000256" key="1">
    <source>
        <dbReference type="ARBA" id="ARBA00022741"/>
    </source>
</evidence>
<evidence type="ECO:0000313" key="9">
    <source>
        <dbReference type="Proteomes" id="UP000011135"/>
    </source>
</evidence>
<dbReference type="GO" id="GO:0016787">
    <property type="term" value="F:hydrolase activity"/>
    <property type="evidence" value="ECO:0007669"/>
    <property type="project" value="UniProtKB-KW"/>
</dbReference>
<dbReference type="InterPro" id="IPR012677">
    <property type="entry name" value="Nucleotide-bd_a/b_plait_sf"/>
</dbReference>
<dbReference type="CDD" id="cd00268">
    <property type="entry name" value="DEADc"/>
    <property type="match status" value="1"/>
</dbReference>
<keyword evidence="2" id="KW-0378">Hydrolase</keyword>
<evidence type="ECO:0000313" key="8">
    <source>
        <dbReference type="EMBL" id="ELR70744.1"/>
    </source>
</evidence>
<keyword evidence="1" id="KW-0547">Nucleotide-binding</keyword>
<comment type="similarity">
    <text evidence="5">Belongs to the DEAD box helicase family.</text>
</comment>
<dbReference type="SUPFAM" id="SSF52540">
    <property type="entry name" value="P-loop containing nucleoside triphosphate hydrolases"/>
    <property type="match status" value="1"/>
</dbReference>
<dbReference type="RefSeq" id="WP_009580718.1">
    <property type="nucleotide sequence ID" value="NZ_AMZN01000049.1"/>
</dbReference>
<feature type="domain" description="Helicase C-terminal" evidence="7">
    <location>
        <begin position="219"/>
        <end position="369"/>
    </location>
</feature>
<dbReference type="InterPro" id="IPR014001">
    <property type="entry name" value="Helicase_ATP-bd"/>
</dbReference>
<dbReference type="GO" id="GO:0003676">
    <property type="term" value="F:nucleic acid binding"/>
    <property type="evidence" value="ECO:0007669"/>
    <property type="project" value="InterPro"/>
</dbReference>
<dbReference type="PATRIC" id="fig|1237149.3.peg.3113"/>
<dbReference type="SMART" id="SM00490">
    <property type="entry name" value="HELICc"/>
    <property type="match status" value="1"/>
</dbReference>
<reference evidence="8 9" key="1">
    <citation type="submission" date="2012-12" db="EMBL/GenBank/DDBJ databases">
        <title>Genome assembly of Fulvivirga imtechensis AK7.</title>
        <authorList>
            <person name="Nupur N."/>
            <person name="Khatri I."/>
            <person name="Kumar R."/>
            <person name="Subramanian S."/>
            <person name="Pinnaka A."/>
        </authorList>
    </citation>
    <scope>NUCLEOTIDE SEQUENCE [LARGE SCALE GENOMIC DNA]</scope>
    <source>
        <strain evidence="8 9">AK7</strain>
    </source>
</reference>
<dbReference type="GO" id="GO:0005829">
    <property type="term" value="C:cytosol"/>
    <property type="evidence" value="ECO:0007669"/>
    <property type="project" value="TreeGrafter"/>
</dbReference>
<dbReference type="Gene3D" id="3.30.70.330">
    <property type="match status" value="1"/>
</dbReference>
<evidence type="ECO:0000259" key="7">
    <source>
        <dbReference type="PROSITE" id="PS51194"/>
    </source>
</evidence>
<dbReference type="GO" id="GO:0005524">
    <property type="term" value="F:ATP binding"/>
    <property type="evidence" value="ECO:0007669"/>
    <property type="project" value="UniProtKB-KW"/>
</dbReference>
<dbReference type="STRING" id="1237149.C900_03352"/>
<dbReference type="PROSITE" id="PS51192">
    <property type="entry name" value="HELICASE_ATP_BIND_1"/>
    <property type="match status" value="1"/>
</dbReference>
<dbReference type="InterPro" id="IPR011545">
    <property type="entry name" value="DEAD/DEAH_box_helicase_dom"/>
</dbReference>
<dbReference type="Proteomes" id="UP000011135">
    <property type="component" value="Unassembled WGS sequence"/>
</dbReference>
<evidence type="ECO:0000256" key="3">
    <source>
        <dbReference type="ARBA" id="ARBA00022806"/>
    </source>
</evidence>
<organism evidence="8 9">
    <name type="scientific">Fulvivirga imtechensis AK7</name>
    <dbReference type="NCBI Taxonomy" id="1237149"/>
    <lineage>
        <taxon>Bacteria</taxon>
        <taxon>Pseudomonadati</taxon>
        <taxon>Bacteroidota</taxon>
        <taxon>Cytophagia</taxon>
        <taxon>Cytophagales</taxon>
        <taxon>Fulvivirgaceae</taxon>
        <taxon>Fulvivirga</taxon>
    </lineage>
</organism>
<evidence type="ECO:0000256" key="2">
    <source>
        <dbReference type="ARBA" id="ARBA00022801"/>
    </source>
</evidence>
<evidence type="ECO:0000256" key="5">
    <source>
        <dbReference type="ARBA" id="ARBA00038437"/>
    </source>
</evidence>
<name>L8JTD4_9BACT</name>
<dbReference type="InterPro" id="IPR001650">
    <property type="entry name" value="Helicase_C-like"/>
</dbReference>
<dbReference type="EMBL" id="AMZN01000049">
    <property type="protein sequence ID" value="ELR70744.1"/>
    <property type="molecule type" value="Genomic_DNA"/>
</dbReference>
<dbReference type="InterPro" id="IPR027417">
    <property type="entry name" value="P-loop_NTPase"/>
</dbReference>
<dbReference type="Gene3D" id="3.40.50.300">
    <property type="entry name" value="P-loop containing nucleotide triphosphate hydrolases"/>
    <property type="match status" value="2"/>
</dbReference>
<dbReference type="CDD" id="cd12252">
    <property type="entry name" value="RRM_DbpA"/>
    <property type="match status" value="1"/>
</dbReference>
<accession>L8JTD4</accession>
<evidence type="ECO:0000259" key="6">
    <source>
        <dbReference type="PROSITE" id="PS51192"/>
    </source>
</evidence>
<protein>
    <submittedName>
        <fullName evidence="8">ATP-dependent RNA helicase</fullName>
    </submittedName>
</protein>
<dbReference type="Pfam" id="PF03880">
    <property type="entry name" value="DbpA"/>
    <property type="match status" value="1"/>
</dbReference>
<dbReference type="PANTHER" id="PTHR47959:SF1">
    <property type="entry name" value="ATP-DEPENDENT RNA HELICASE DBPA"/>
    <property type="match status" value="1"/>
</dbReference>
<dbReference type="eggNOG" id="COG0513">
    <property type="taxonomic scope" value="Bacteria"/>
</dbReference>
<dbReference type="PROSITE" id="PS51194">
    <property type="entry name" value="HELICASE_CTER"/>
    <property type="match status" value="1"/>
</dbReference>